<evidence type="ECO:0000313" key="2">
    <source>
        <dbReference type="Proteomes" id="UP000509222"/>
    </source>
</evidence>
<keyword evidence="2" id="KW-1185">Reference proteome</keyword>
<name>A0A7H8QEB9_9BACL</name>
<dbReference type="RefSeq" id="WP_053165846.1">
    <property type="nucleotide sequence ID" value="NZ_CP051177.1"/>
</dbReference>
<dbReference type="AlphaFoldDB" id="A0A7H8QEB9"/>
<dbReference type="PANTHER" id="PTHR40053">
    <property type="entry name" value="SPORULATION-CONTROL PROTEIN SPO0M"/>
    <property type="match status" value="1"/>
</dbReference>
<organism evidence="1 2">
    <name type="scientific">Planococcus glaciei</name>
    <dbReference type="NCBI Taxonomy" id="459472"/>
    <lineage>
        <taxon>Bacteria</taxon>
        <taxon>Bacillati</taxon>
        <taxon>Bacillota</taxon>
        <taxon>Bacilli</taxon>
        <taxon>Bacillales</taxon>
        <taxon>Caryophanaceae</taxon>
        <taxon>Planococcus</taxon>
    </lineage>
</organism>
<evidence type="ECO:0000313" key="1">
    <source>
        <dbReference type="EMBL" id="QKX52297.1"/>
    </source>
</evidence>
<protein>
    <submittedName>
        <fullName evidence="1">Sporulation protein</fullName>
    </submittedName>
</protein>
<dbReference type="EMBL" id="CP051177">
    <property type="protein sequence ID" value="QKX52297.1"/>
    <property type="molecule type" value="Genomic_DNA"/>
</dbReference>
<dbReference type="Pfam" id="PF07070">
    <property type="entry name" value="Spo0M"/>
    <property type="match status" value="1"/>
</dbReference>
<gene>
    <name evidence="1" type="ORF">HF394_17925</name>
</gene>
<dbReference type="PANTHER" id="PTHR40053:SF1">
    <property type="entry name" value="SPORULATION-CONTROL PROTEIN SPO0M"/>
    <property type="match status" value="1"/>
</dbReference>
<dbReference type="Proteomes" id="UP000509222">
    <property type="component" value="Chromosome"/>
</dbReference>
<proteinExistence type="predicted"/>
<reference evidence="2" key="2">
    <citation type="submission" date="2020-06" db="EMBL/GenBank/DDBJ databases">
        <title>Isolation of Planomicrobium glaciei.</title>
        <authorList>
            <person name="Malisova L."/>
            <person name="Safrankova R."/>
            <person name="Jakubu V."/>
            <person name="Spanelova P."/>
        </authorList>
    </citation>
    <scope>NUCLEOTIDE SEQUENCE [LARGE SCALE GENOMIC DNA]</scope>
    <source>
        <strain evidence="2">NRL-ATB46093</strain>
    </source>
</reference>
<sequence length="140" mass="15864">MHFKQFLSSIGIGSLKVNTVVERPHLEEGETLNGTVYFTGGNSDQEIEFIELNVIKQIEDYREDSDFDVIENIVAKQSLEFIGSVKSKAAVMHQFEIVPDERWILENPKGKLILRTIVHVNNGVDVHDEDEITYGTTDSL</sequence>
<accession>A0A7H8QEB9</accession>
<reference evidence="1 2" key="1">
    <citation type="submission" date="2020-04" db="EMBL/GenBank/DDBJ databases">
        <authorList>
            <person name="Pajer P."/>
            <person name="Broz P."/>
        </authorList>
    </citation>
    <scope>NUCLEOTIDE SEQUENCE [LARGE SCALE GENOMIC DNA]</scope>
    <source>
        <strain evidence="2">NRL-ATB46093</strain>
    </source>
</reference>
<dbReference type="InterPro" id="IPR009776">
    <property type="entry name" value="Spore_0_M"/>
</dbReference>